<dbReference type="InterPro" id="IPR016181">
    <property type="entry name" value="Acyl_CoA_acyltransferase"/>
</dbReference>
<evidence type="ECO:0000256" key="1">
    <source>
        <dbReference type="ARBA" id="ARBA00022679"/>
    </source>
</evidence>
<gene>
    <name evidence="4" type="ORF">E5351_06050</name>
</gene>
<dbReference type="PANTHER" id="PTHR43420:SF47">
    <property type="entry name" value="N-ACETYLTRANSFERASE DOMAIN-CONTAINING PROTEIN"/>
    <property type="match status" value="1"/>
</dbReference>
<feature type="domain" description="N-acetyltransferase" evidence="3">
    <location>
        <begin position="1"/>
        <end position="188"/>
    </location>
</feature>
<dbReference type="CDD" id="cd04301">
    <property type="entry name" value="NAT_SF"/>
    <property type="match status" value="1"/>
</dbReference>
<dbReference type="GO" id="GO:0016747">
    <property type="term" value="F:acyltransferase activity, transferring groups other than amino-acyl groups"/>
    <property type="evidence" value="ECO:0007669"/>
    <property type="project" value="InterPro"/>
</dbReference>
<dbReference type="InterPro" id="IPR050680">
    <property type="entry name" value="YpeA/RimI_acetyltransf"/>
</dbReference>
<reference evidence="4 5" key="1">
    <citation type="submission" date="2019-04" db="EMBL/GenBank/DDBJ databases">
        <title>Microbes associate with the intestines of laboratory mice.</title>
        <authorList>
            <person name="Navarre W."/>
            <person name="Wong E."/>
            <person name="Huang K."/>
            <person name="Tropini C."/>
            <person name="Ng K."/>
            <person name="Yu B."/>
        </authorList>
    </citation>
    <scope>NUCLEOTIDE SEQUENCE [LARGE SCALE GENOMIC DNA]</scope>
    <source>
        <strain evidence="4 5">NM61_E11</strain>
    </source>
</reference>
<evidence type="ECO:0000313" key="5">
    <source>
        <dbReference type="Proteomes" id="UP000309117"/>
    </source>
</evidence>
<dbReference type="SUPFAM" id="SSF55729">
    <property type="entry name" value="Acyl-CoA N-acyltransferases (Nat)"/>
    <property type="match status" value="1"/>
</dbReference>
<dbReference type="PANTHER" id="PTHR43420">
    <property type="entry name" value="ACETYLTRANSFERASE"/>
    <property type="match status" value="1"/>
</dbReference>
<sequence>MIRRAKKSDFPFIYPILKQIFDEMDMESIKKLPESQFYDLMKLGFISEDYRYSYRRIWVAVNNQDQPVGMIDMYPYHDQSIIDFVLKKEYPKVGLPTQTVIFEDQEAWPHEWYIDALAVDPKHWGKHIASQLMDFAEKIAQNKGYKLISLNVDKENPRAQQLYVHKGYKSKNEMTIGDRTYDHMVKEI</sequence>
<dbReference type="InterPro" id="IPR000182">
    <property type="entry name" value="GNAT_dom"/>
</dbReference>
<evidence type="ECO:0000259" key="3">
    <source>
        <dbReference type="PROSITE" id="PS51186"/>
    </source>
</evidence>
<dbReference type="Proteomes" id="UP000309117">
    <property type="component" value="Unassembled WGS sequence"/>
</dbReference>
<dbReference type="EMBL" id="SRYV01000009">
    <property type="protein sequence ID" value="TGY15367.1"/>
    <property type="molecule type" value="Genomic_DNA"/>
</dbReference>
<comment type="caution">
    <text evidence="4">The sequence shown here is derived from an EMBL/GenBank/DDBJ whole genome shotgun (WGS) entry which is preliminary data.</text>
</comment>
<evidence type="ECO:0000256" key="2">
    <source>
        <dbReference type="ARBA" id="ARBA00023315"/>
    </source>
</evidence>
<evidence type="ECO:0000313" key="4">
    <source>
        <dbReference type="EMBL" id="TGY15367.1"/>
    </source>
</evidence>
<dbReference type="PROSITE" id="PS51186">
    <property type="entry name" value="GNAT"/>
    <property type="match status" value="1"/>
</dbReference>
<proteinExistence type="predicted"/>
<keyword evidence="2" id="KW-0012">Acyltransferase</keyword>
<dbReference type="AlphaFoldDB" id="A0A4S2BKH9"/>
<name>A0A4S2BKH9_9LACO</name>
<keyword evidence="1 4" id="KW-0808">Transferase</keyword>
<dbReference type="Gene3D" id="3.40.630.30">
    <property type="match status" value="1"/>
</dbReference>
<protein>
    <submittedName>
        <fullName evidence="4">GNAT family N-acetyltransferase</fullName>
    </submittedName>
</protein>
<accession>A0A4S2BKH9</accession>
<dbReference type="Pfam" id="PF00583">
    <property type="entry name" value="Acetyltransf_1"/>
    <property type="match status" value="1"/>
</dbReference>
<dbReference type="RefSeq" id="WP_004044942.1">
    <property type="nucleotide sequence ID" value="NZ_AQFR02000003.1"/>
</dbReference>
<organism evidence="4 5">
    <name type="scientific">Lactobacillus intestinalis</name>
    <dbReference type="NCBI Taxonomy" id="151781"/>
    <lineage>
        <taxon>Bacteria</taxon>
        <taxon>Bacillati</taxon>
        <taxon>Bacillota</taxon>
        <taxon>Bacilli</taxon>
        <taxon>Lactobacillales</taxon>
        <taxon>Lactobacillaceae</taxon>
        <taxon>Lactobacillus</taxon>
    </lineage>
</organism>